<comment type="caution">
    <text evidence="7">The sequence shown here is derived from an EMBL/GenBank/DDBJ whole genome shotgun (WGS) entry which is preliminary data.</text>
</comment>
<dbReference type="PIRSF" id="PIRSF002808">
    <property type="entry name" value="Hexose_phosphate_transp"/>
    <property type="match status" value="1"/>
</dbReference>
<gene>
    <name evidence="7" type="ORF">EV199_6010</name>
</gene>
<evidence type="ECO:0000313" key="7">
    <source>
        <dbReference type="EMBL" id="RZS63911.1"/>
    </source>
</evidence>
<reference evidence="7 8" key="1">
    <citation type="submission" date="2019-02" db="EMBL/GenBank/DDBJ databases">
        <title>Genomic Encyclopedia of Type Strains, Phase IV (KMG-IV): sequencing the most valuable type-strain genomes for metagenomic binning, comparative biology and taxonomic classification.</title>
        <authorList>
            <person name="Goeker M."/>
        </authorList>
    </citation>
    <scope>NUCLEOTIDE SEQUENCE [LARGE SCALE GENOMIC DNA]</scope>
    <source>
        <strain evidence="7 8">DSM 18116</strain>
    </source>
</reference>
<feature type="transmembrane region" description="Helical" evidence="5">
    <location>
        <begin position="162"/>
        <end position="181"/>
    </location>
</feature>
<feature type="transmembrane region" description="Helical" evidence="5">
    <location>
        <begin position="225"/>
        <end position="245"/>
    </location>
</feature>
<evidence type="ECO:0000313" key="8">
    <source>
        <dbReference type="Proteomes" id="UP000293874"/>
    </source>
</evidence>
<dbReference type="PROSITE" id="PS50850">
    <property type="entry name" value="MFS"/>
    <property type="match status" value="1"/>
</dbReference>
<keyword evidence="3 5" id="KW-1133">Transmembrane helix</keyword>
<sequence length="421" mass="46868">MQPTGKYRWKIVALLFFATTINYIDRQILGVLAPLLQENMNWSESAYGWIVAGFQAAYAIGLLVSGALLDRFGVKWGYTIAVAIWSLACMLHAAAGTLFLFVIMRFLLGLGESANFPAAVKTVATWFPKKERALATGIFNSGSNIAAIITPLAIPWIALQAGWQWAFIISGMLGILWLICWRKWYHAPQDHPKISEAERDWIEQDGPEPMDKLPWKQLVLRRQTLGFAVSLFLTAPVWWFFLYWLPKFLHSEHQLSITGMAWPLVIVYLISDAGALAGGWFSSRMVSKGAIPVTARIYTILLLSLLVIPVMIVPFIQQLGWVIALIALATFAHQGYASNIFTLVSDIFPKNATGAVTGIAMFSGAIGGMIFSSITGLVLERTGDYTPIFIFCGCAYLLSWAILAVMVRPRYRRHLQIADQN</sequence>
<dbReference type="Pfam" id="PF07690">
    <property type="entry name" value="MFS_1"/>
    <property type="match status" value="1"/>
</dbReference>
<proteinExistence type="predicted"/>
<feature type="transmembrane region" description="Helical" evidence="5">
    <location>
        <begin position="356"/>
        <end position="379"/>
    </location>
</feature>
<keyword evidence="8" id="KW-1185">Reference proteome</keyword>
<dbReference type="PANTHER" id="PTHR11662">
    <property type="entry name" value="SOLUTE CARRIER FAMILY 17"/>
    <property type="match status" value="1"/>
</dbReference>
<feature type="domain" description="Major facilitator superfamily (MFS) profile" evidence="6">
    <location>
        <begin position="11"/>
        <end position="411"/>
    </location>
</feature>
<dbReference type="GO" id="GO:0016020">
    <property type="term" value="C:membrane"/>
    <property type="evidence" value="ECO:0007669"/>
    <property type="project" value="UniProtKB-SubCell"/>
</dbReference>
<feature type="transmembrane region" description="Helical" evidence="5">
    <location>
        <begin position="322"/>
        <end position="344"/>
    </location>
</feature>
<dbReference type="Gene3D" id="1.20.1250.20">
    <property type="entry name" value="MFS general substrate transporter like domains"/>
    <property type="match status" value="2"/>
</dbReference>
<dbReference type="InterPro" id="IPR020846">
    <property type="entry name" value="MFS_dom"/>
</dbReference>
<evidence type="ECO:0000256" key="5">
    <source>
        <dbReference type="SAM" id="Phobius"/>
    </source>
</evidence>
<feature type="transmembrane region" description="Helical" evidence="5">
    <location>
        <begin position="46"/>
        <end position="69"/>
    </location>
</feature>
<keyword evidence="4 5" id="KW-0472">Membrane</keyword>
<dbReference type="InterPro" id="IPR000849">
    <property type="entry name" value="Sugar_P_transporter"/>
</dbReference>
<dbReference type="Proteomes" id="UP000293874">
    <property type="component" value="Unassembled WGS sequence"/>
</dbReference>
<dbReference type="SUPFAM" id="SSF103473">
    <property type="entry name" value="MFS general substrate transporter"/>
    <property type="match status" value="1"/>
</dbReference>
<dbReference type="EMBL" id="SGXA01000007">
    <property type="protein sequence ID" value="RZS63911.1"/>
    <property type="molecule type" value="Genomic_DNA"/>
</dbReference>
<feature type="transmembrane region" description="Helical" evidence="5">
    <location>
        <begin position="385"/>
        <end position="407"/>
    </location>
</feature>
<organism evidence="7 8">
    <name type="scientific">Pseudobacter ginsenosidimutans</name>
    <dbReference type="NCBI Taxonomy" id="661488"/>
    <lineage>
        <taxon>Bacteria</taxon>
        <taxon>Pseudomonadati</taxon>
        <taxon>Bacteroidota</taxon>
        <taxon>Chitinophagia</taxon>
        <taxon>Chitinophagales</taxon>
        <taxon>Chitinophagaceae</taxon>
        <taxon>Pseudobacter</taxon>
    </lineage>
</organism>
<dbReference type="InterPro" id="IPR050382">
    <property type="entry name" value="MFS_Na/Anion_cotransporter"/>
</dbReference>
<accession>A0A4Q7M8I4</accession>
<protein>
    <submittedName>
        <fullName evidence="7">ACS family hexuronate transporter-like MFS transporter</fullName>
    </submittedName>
</protein>
<dbReference type="InterPro" id="IPR011701">
    <property type="entry name" value="MFS"/>
</dbReference>
<evidence type="ECO:0000256" key="4">
    <source>
        <dbReference type="ARBA" id="ARBA00023136"/>
    </source>
</evidence>
<dbReference type="AlphaFoldDB" id="A0A4Q7M8I4"/>
<feature type="transmembrane region" description="Helical" evidence="5">
    <location>
        <begin position="293"/>
        <end position="316"/>
    </location>
</feature>
<dbReference type="InterPro" id="IPR036259">
    <property type="entry name" value="MFS_trans_sf"/>
</dbReference>
<dbReference type="RefSeq" id="WP_130544484.1">
    <property type="nucleotide sequence ID" value="NZ_CP042431.1"/>
</dbReference>
<dbReference type="PANTHER" id="PTHR11662:SF285">
    <property type="entry name" value="HEXURONATE TRANSPORTER"/>
    <property type="match status" value="1"/>
</dbReference>
<evidence type="ECO:0000259" key="6">
    <source>
        <dbReference type="PROSITE" id="PS50850"/>
    </source>
</evidence>
<evidence type="ECO:0000256" key="2">
    <source>
        <dbReference type="ARBA" id="ARBA00022692"/>
    </source>
</evidence>
<evidence type="ECO:0000256" key="3">
    <source>
        <dbReference type="ARBA" id="ARBA00022989"/>
    </source>
</evidence>
<evidence type="ECO:0000256" key="1">
    <source>
        <dbReference type="ARBA" id="ARBA00004141"/>
    </source>
</evidence>
<dbReference type="CDD" id="cd17319">
    <property type="entry name" value="MFS_ExuT_GudP_like"/>
    <property type="match status" value="1"/>
</dbReference>
<keyword evidence="2 5" id="KW-0812">Transmembrane</keyword>
<feature type="transmembrane region" description="Helical" evidence="5">
    <location>
        <begin position="81"/>
        <end position="108"/>
    </location>
</feature>
<dbReference type="GO" id="GO:0015134">
    <property type="term" value="F:hexuronate transmembrane transporter activity"/>
    <property type="evidence" value="ECO:0007669"/>
    <property type="project" value="TreeGrafter"/>
</dbReference>
<dbReference type="OrthoDB" id="9781156at2"/>
<comment type="subcellular location">
    <subcellularLocation>
        <location evidence="1">Membrane</location>
        <topology evidence="1">Multi-pass membrane protein</topology>
    </subcellularLocation>
</comment>
<name>A0A4Q7M8I4_9BACT</name>
<feature type="transmembrane region" description="Helical" evidence="5">
    <location>
        <begin position="260"/>
        <end position="281"/>
    </location>
</feature>